<comment type="subcellular location">
    <subcellularLocation>
        <location evidence="1">Membrane</location>
        <topology evidence="1">Multi-pass membrane protein</topology>
    </subcellularLocation>
</comment>
<keyword evidence="5 6" id="KW-0472">Membrane</keyword>
<feature type="transmembrane region" description="Helical" evidence="6">
    <location>
        <begin position="175"/>
        <end position="193"/>
    </location>
</feature>
<name>A0ABV2LS11_9FLAO</name>
<dbReference type="PANTHER" id="PTHR23291:SF50">
    <property type="entry name" value="PROTEIN LIFEGUARD 4"/>
    <property type="match status" value="1"/>
</dbReference>
<gene>
    <name evidence="7" type="ORF">ABID46_000930</name>
</gene>
<comment type="caution">
    <text evidence="7">The sequence shown here is derived from an EMBL/GenBank/DDBJ whole genome shotgun (WGS) entry which is preliminary data.</text>
</comment>
<dbReference type="InterPro" id="IPR006214">
    <property type="entry name" value="Bax_inhibitor_1-related"/>
</dbReference>
<evidence type="ECO:0000256" key="3">
    <source>
        <dbReference type="ARBA" id="ARBA00022692"/>
    </source>
</evidence>
<evidence type="ECO:0000256" key="1">
    <source>
        <dbReference type="ARBA" id="ARBA00004141"/>
    </source>
</evidence>
<feature type="transmembrane region" description="Helical" evidence="6">
    <location>
        <begin position="26"/>
        <end position="46"/>
    </location>
</feature>
<comment type="similarity">
    <text evidence="2 6">Belongs to the BI1 family.</text>
</comment>
<evidence type="ECO:0000256" key="6">
    <source>
        <dbReference type="RuleBase" id="RU004379"/>
    </source>
</evidence>
<dbReference type="Pfam" id="PF01027">
    <property type="entry name" value="Bax1-I"/>
    <property type="match status" value="1"/>
</dbReference>
<feature type="transmembrane region" description="Helical" evidence="6">
    <location>
        <begin position="58"/>
        <end position="79"/>
    </location>
</feature>
<protein>
    <submittedName>
        <fullName evidence="7">FtsH-binding integral membrane protein</fullName>
    </submittedName>
</protein>
<dbReference type="Proteomes" id="UP001549146">
    <property type="component" value="Unassembled WGS sequence"/>
</dbReference>
<sequence length="231" mass="25745">MEYNNNPILVANATEVEKAEFYKKTYMHVALGVLIFIILETILLRIDPLVNLMLSLQGYSWLILLAGFMGVTYVAQNMANNTFDKSKQYMGYFLFILAEAIIFIPILYLAMYYGGGPKMIMQAGIITAGMFLGLTAAVMMTKVNFSILKTGLTIGFFIALGLIAAGVIFGFNLGLWFSVGMVVLASGSILYSTHQIKNEYSTNQYVPAALSLFASLMLLFWYILQIFMSRD</sequence>
<feature type="transmembrane region" description="Helical" evidence="6">
    <location>
        <begin position="205"/>
        <end position="224"/>
    </location>
</feature>
<evidence type="ECO:0000313" key="8">
    <source>
        <dbReference type="Proteomes" id="UP001549146"/>
    </source>
</evidence>
<dbReference type="PANTHER" id="PTHR23291">
    <property type="entry name" value="BAX INHIBITOR-RELATED"/>
    <property type="match status" value="1"/>
</dbReference>
<proteinExistence type="inferred from homology"/>
<evidence type="ECO:0000313" key="7">
    <source>
        <dbReference type="EMBL" id="MET3731361.1"/>
    </source>
</evidence>
<evidence type="ECO:0000256" key="5">
    <source>
        <dbReference type="ARBA" id="ARBA00023136"/>
    </source>
</evidence>
<evidence type="ECO:0000256" key="4">
    <source>
        <dbReference type="ARBA" id="ARBA00022989"/>
    </source>
</evidence>
<feature type="transmembrane region" description="Helical" evidence="6">
    <location>
        <begin position="119"/>
        <end position="139"/>
    </location>
</feature>
<feature type="transmembrane region" description="Helical" evidence="6">
    <location>
        <begin position="151"/>
        <end position="169"/>
    </location>
</feature>
<accession>A0ABV2LS11</accession>
<dbReference type="EMBL" id="JBEPMO010000004">
    <property type="protein sequence ID" value="MET3731361.1"/>
    <property type="molecule type" value="Genomic_DNA"/>
</dbReference>
<keyword evidence="3 6" id="KW-0812">Transmembrane</keyword>
<keyword evidence="8" id="KW-1185">Reference proteome</keyword>
<evidence type="ECO:0000256" key="2">
    <source>
        <dbReference type="ARBA" id="ARBA00010350"/>
    </source>
</evidence>
<organism evidence="7 8">
    <name type="scientific">Moheibacter stercoris</name>
    <dbReference type="NCBI Taxonomy" id="1628251"/>
    <lineage>
        <taxon>Bacteria</taxon>
        <taxon>Pseudomonadati</taxon>
        <taxon>Bacteroidota</taxon>
        <taxon>Flavobacteriia</taxon>
        <taxon>Flavobacteriales</taxon>
        <taxon>Weeksellaceae</taxon>
        <taxon>Moheibacter</taxon>
    </lineage>
</organism>
<feature type="transmembrane region" description="Helical" evidence="6">
    <location>
        <begin position="91"/>
        <end position="113"/>
    </location>
</feature>
<keyword evidence="4 6" id="KW-1133">Transmembrane helix</keyword>
<reference evidence="7 8" key="1">
    <citation type="submission" date="2024-06" db="EMBL/GenBank/DDBJ databases">
        <title>Genomic Encyclopedia of Type Strains, Phase IV (KMG-IV): sequencing the most valuable type-strain genomes for metagenomic binning, comparative biology and taxonomic classification.</title>
        <authorList>
            <person name="Goeker M."/>
        </authorList>
    </citation>
    <scope>NUCLEOTIDE SEQUENCE [LARGE SCALE GENOMIC DNA]</scope>
    <source>
        <strain evidence="7 8">DSM 29388</strain>
    </source>
</reference>
<dbReference type="RefSeq" id="WP_354507550.1">
    <property type="nucleotide sequence ID" value="NZ_JBEPMO010000004.1"/>
</dbReference>